<reference evidence="2" key="1">
    <citation type="submission" date="2021-01" db="EMBL/GenBank/DDBJ databases">
        <authorList>
            <consortium name="Genoscope - CEA"/>
            <person name="William W."/>
        </authorList>
    </citation>
    <scope>NUCLEOTIDE SEQUENCE</scope>
</reference>
<dbReference type="AlphaFoldDB" id="A0A8S1VUB8"/>
<keyword evidence="1" id="KW-0175">Coiled coil</keyword>
<dbReference type="OrthoDB" id="2335338at2759"/>
<dbReference type="EMBL" id="CAJJDP010000072">
    <property type="protein sequence ID" value="CAD8179412.1"/>
    <property type="molecule type" value="Genomic_DNA"/>
</dbReference>
<organism evidence="2 3">
    <name type="scientific">Paramecium octaurelia</name>
    <dbReference type="NCBI Taxonomy" id="43137"/>
    <lineage>
        <taxon>Eukaryota</taxon>
        <taxon>Sar</taxon>
        <taxon>Alveolata</taxon>
        <taxon>Ciliophora</taxon>
        <taxon>Intramacronucleata</taxon>
        <taxon>Oligohymenophorea</taxon>
        <taxon>Peniculida</taxon>
        <taxon>Parameciidae</taxon>
        <taxon>Paramecium</taxon>
    </lineage>
</organism>
<proteinExistence type="predicted"/>
<comment type="caution">
    <text evidence="2">The sequence shown here is derived from an EMBL/GenBank/DDBJ whole genome shotgun (WGS) entry which is preliminary data.</text>
</comment>
<name>A0A8S1VUB8_PAROT</name>
<sequence>MENIKCKNLNHANVAIIGFCMKQNCQNETKYCLECLNTTHYEHLMIDLILNEFKQVYNQLDQELKQISKKIENILEQILKKWIRKLEYRKI</sequence>
<keyword evidence="3" id="KW-1185">Reference proteome</keyword>
<gene>
    <name evidence="2" type="ORF">POCTA_138.1.T0730003</name>
</gene>
<evidence type="ECO:0000313" key="2">
    <source>
        <dbReference type="EMBL" id="CAD8179412.1"/>
    </source>
</evidence>
<evidence type="ECO:0000313" key="3">
    <source>
        <dbReference type="Proteomes" id="UP000683925"/>
    </source>
</evidence>
<protein>
    <submittedName>
        <fullName evidence="2">Uncharacterized protein</fullName>
    </submittedName>
</protein>
<dbReference type="Proteomes" id="UP000683925">
    <property type="component" value="Unassembled WGS sequence"/>
</dbReference>
<accession>A0A8S1VUB8</accession>
<feature type="coiled-coil region" evidence="1">
    <location>
        <begin position="50"/>
        <end position="77"/>
    </location>
</feature>
<evidence type="ECO:0000256" key="1">
    <source>
        <dbReference type="SAM" id="Coils"/>
    </source>
</evidence>